<dbReference type="InterPro" id="IPR042544">
    <property type="entry name" value="AdoMet_synthase_3"/>
</dbReference>
<gene>
    <name evidence="1" type="ORF">MA03_06445</name>
</gene>
<dbReference type="AlphaFoldDB" id="A0A0F7CL83"/>
<dbReference type="STRING" id="1550241.MA03_06445"/>
<dbReference type="GO" id="GO:0004478">
    <property type="term" value="F:methionine adenosyltransferase activity"/>
    <property type="evidence" value="ECO:0007669"/>
    <property type="project" value="UniProtKB-EC"/>
</dbReference>
<dbReference type="PANTHER" id="PTHR36697:SF1">
    <property type="entry name" value="S-ADENOSYLMETHIONINE SYNTHASE"/>
    <property type="match status" value="1"/>
</dbReference>
<keyword evidence="1" id="KW-0808">Transferase</keyword>
<dbReference type="PATRIC" id="fig|1550241.5.peg.1340"/>
<dbReference type="NCBIfam" id="NF003366">
    <property type="entry name" value="PRK04439.1-5"/>
    <property type="match status" value="1"/>
</dbReference>
<dbReference type="Gene3D" id="3.30.300.10">
    <property type="match status" value="1"/>
</dbReference>
<protein>
    <submittedName>
        <fullName evidence="1">S-adenosylmethionine synthetase</fullName>
        <ecNumber evidence="1">2.5.1.6</ecNumber>
    </submittedName>
</protein>
<dbReference type="HOGENOM" id="CLU_057642_0_0_2"/>
<dbReference type="EMBL" id="CP009961">
    <property type="protein sequence ID" value="AKG38961.1"/>
    <property type="molecule type" value="Genomic_DNA"/>
</dbReference>
<dbReference type="Pfam" id="PF01941">
    <property type="entry name" value="AdoMet_Synthase"/>
    <property type="match status" value="1"/>
</dbReference>
<dbReference type="InterPro" id="IPR027790">
    <property type="entry name" value="AdoMet_synthase_2_family"/>
</dbReference>
<keyword evidence="2" id="KW-1185">Reference proteome</keyword>
<dbReference type="PANTHER" id="PTHR36697">
    <property type="entry name" value="S-ADENOSYLMETHIONINE SYNTHASE"/>
    <property type="match status" value="1"/>
</dbReference>
<accession>A0A0F7CL83</accession>
<dbReference type="KEGG" id="thf:MA03_06445"/>
<reference evidence="1 2" key="1">
    <citation type="journal article" date="2015" name="Stand. Genomic Sci.">
        <title>Complete genome sequence of and proposal of Thermofilum uzonense sp. nov. a novel hyperthermophilic crenarchaeon and emended description of the genus Thermofilum.</title>
        <authorList>
            <person name="Toshchakov S.V."/>
            <person name="Korzhenkov A.A."/>
            <person name="Samarov N.I."/>
            <person name="Mazunin I.O."/>
            <person name="Mozhey O.I."/>
            <person name="Shmyr I.S."/>
            <person name="Derbikova K.S."/>
            <person name="Taranov E.A."/>
            <person name="Dominova I.N."/>
            <person name="Bonch-Osmolovskaya E.A."/>
            <person name="Patrushev M.V."/>
            <person name="Podosokorskaya O.A."/>
            <person name="Kublanov I.V."/>
        </authorList>
    </citation>
    <scope>NUCLEOTIDE SEQUENCE [LARGE SCALE GENOMIC DNA]</scope>
    <source>
        <strain evidence="1 2">1807-2</strain>
    </source>
</reference>
<organism evidence="1 2">
    <name type="scientific">Infirmifilum uzonense</name>
    <dbReference type="NCBI Taxonomy" id="1550241"/>
    <lineage>
        <taxon>Archaea</taxon>
        <taxon>Thermoproteota</taxon>
        <taxon>Thermoprotei</taxon>
        <taxon>Thermofilales</taxon>
        <taxon>Thermofilaceae</taxon>
        <taxon>Infirmifilum</taxon>
    </lineage>
</organism>
<proteinExistence type="predicted"/>
<dbReference type="RefSeq" id="WP_052884476.1">
    <property type="nucleotide sequence ID" value="NZ_CP009961.1"/>
</dbReference>
<dbReference type="GeneID" id="25401854"/>
<dbReference type="EC" id="2.5.1.6" evidence="1"/>
<dbReference type="NCBIfam" id="NF003365">
    <property type="entry name" value="PRK04439.1-4"/>
    <property type="match status" value="1"/>
</dbReference>
<sequence>MMQKNTVIEKSTYVPPEQLPVEIVERKGTGHPDYIADSISEAASRELSKYYYDRFKRILHHNLDKVLIVGGQSAPRFGGGELLQPIYILISGRATTEVIDTDGSRISIPVGPLLLRATRQWIKQNFRYLDPDEHVIVDYRIGKGSSDLVDIYQRKQDYPGSNDTSMGVGYAPLSETERLVFEVERLLNSPKVKRELPAVGEDIKVMGVRKGDVIYLTIAAAIISRHVSSTDEYLAVKEQIKKLVIEKATDITKRKVEVYINTGDNPAKGDKGGLYLVVTGTSAEHGDDGATGRGNRTNGLITPFRPMSLEATAGKNPVSHIGKLYNVVAFNAAQEIIQLDNIKEAYVKLISQIGKPINEPLLAYVAINADDATLSRVKHKAEEILENHLDGINRLWERFLRGELMLF</sequence>
<dbReference type="Gene3D" id="3.30.300.280">
    <property type="entry name" value="S-adenosylmethionine synthetase, C-terminal domain"/>
    <property type="match status" value="1"/>
</dbReference>
<dbReference type="Proteomes" id="UP000067434">
    <property type="component" value="Chromosome"/>
</dbReference>
<evidence type="ECO:0000313" key="1">
    <source>
        <dbReference type="EMBL" id="AKG38961.1"/>
    </source>
</evidence>
<name>A0A0F7CL83_9CREN</name>
<evidence type="ECO:0000313" key="2">
    <source>
        <dbReference type="Proteomes" id="UP000067434"/>
    </source>
</evidence>